<evidence type="ECO:0008006" key="3">
    <source>
        <dbReference type="Google" id="ProtNLM"/>
    </source>
</evidence>
<dbReference type="EMBL" id="HBIV01036793">
    <property type="protein sequence ID" value="CAE0674443.1"/>
    <property type="molecule type" value="Transcribed_RNA"/>
</dbReference>
<dbReference type="InterPro" id="IPR018641">
    <property type="entry name" value="Trfase_1_rSAM/seldom-assoc"/>
</dbReference>
<dbReference type="PANTHER" id="PTHR36529">
    <property type="entry name" value="SLL1095 PROTEIN"/>
    <property type="match status" value="1"/>
</dbReference>
<dbReference type="SUPFAM" id="SSF53448">
    <property type="entry name" value="Nucleotide-diphospho-sugar transferases"/>
    <property type="match status" value="1"/>
</dbReference>
<dbReference type="Pfam" id="PF09837">
    <property type="entry name" value="DUF2064"/>
    <property type="match status" value="1"/>
</dbReference>
<sequence length="287" mass="31739">MGAELQNQCKCARGDTDLGTLVMVAKYPTPKRSKTRLGKKIGFDKSAAFARASLLDLLHRFTPLDTRKVLLYAPLEAESLFSNLLEQEGLQHVWNLEPMTGGDNDTSSSDLGDRLKCALETVRRTARKQGSVESVAFIGYDCLDLSLRDVRNLLLRVTEGPEYQAAIIPANDGGYVALALSGDVPSTVFEGVKWSAESTCISQLQALSRDRVTRIHIGQSMSDIDEIDDLRKFKDRLRSETKSISCQRTAAFLFSFDLPESLDSKESDSKIKDTTIRNSSPSRPPSE</sequence>
<feature type="compositionally biased region" description="Basic and acidic residues" evidence="1">
    <location>
        <begin position="262"/>
        <end position="275"/>
    </location>
</feature>
<dbReference type="AlphaFoldDB" id="A0A6U2WUW6"/>
<proteinExistence type="predicted"/>
<evidence type="ECO:0000256" key="1">
    <source>
        <dbReference type="SAM" id="MobiDB-lite"/>
    </source>
</evidence>
<accession>A0A6U2WUW6</accession>
<name>A0A6U2WUW6_9EUKA</name>
<protein>
    <recommendedName>
        <fullName evidence="3">DUF2064 domain-containing protein</fullName>
    </recommendedName>
</protein>
<dbReference type="InterPro" id="IPR029044">
    <property type="entry name" value="Nucleotide-diphossugar_trans"/>
</dbReference>
<reference evidence="2" key="1">
    <citation type="submission" date="2021-01" db="EMBL/GenBank/DDBJ databases">
        <authorList>
            <person name="Corre E."/>
            <person name="Pelletier E."/>
            <person name="Niang G."/>
            <person name="Scheremetjew M."/>
            <person name="Finn R."/>
            <person name="Kale V."/>
            <person name="Holt S."/>
            <person name="Cochrane G."/>
            <person name="Meng A."/>
            <person name="Brown T."/>
            <person name="Cohen L."/>
        </authorList>
    </citation>
    <scope>NUCLEOTIDE SEQUENCE</scope>
    <source>
        <strain evidence="2">CCCM811</strain>
    </source>
</reference>
<feature type="region of interest" description="Disordered" evidence="1">
    <location>
        <begin position="262"/>
        <end position="287"/>
    </location>
</feature>
<dbReference type="Gene3D" id="3.90.550.10">
    <property type="entry name" value="Spore Coat Polysaccharide Biosynthesis Protein SpsA, Chain A"/>
    <property type="match status" value="1"/>
</dbReference>
<organism evidence="2">
    <name type="scientific">Lotharella globosa</name>
    <dbReference type="NCBI Taxonomy" id="91324"/>
    <lineage>
        <taxon>Eukaryota</taxon>
        <taxon>Sar</taxon>
        <taxon>Rhizaria</taxon>
        <taxon>Cercozoa</taxon>
        <taxon>Chlorarachniophyceae</taxon>
        <taxon>Lotharella</taxon>
    </lineage>
</organism>
<evidence type="ECO:0000313" key="2">
    <source>
        <dbReference type="EMBL" id="CAE0674443.1"/>
    </source>
</evidence>
<dbReference type="PANTHER" id="PTHR36529:SF1">
    <property type="entry name" value="GLYCOSYLTRANSFERASE"/>
    <property type="match status" value="1"/>
</dbReference>
<gene>
    <name evidence="2" type="ORF">LGLO00237_LOCUS26217</name>
</gene>